<dbReference type="GO" id="GO:0005524">
    <property type="term" value="F:ATP binding"/>
    <property type="evidence" value="ECO:0007669"/>
    <property type="project" value="UniProtKB-KW"/>
</dbReference>
<dbReference type="Proteomes" id="UP000001303">
    <property type="component" value="Chromosome"/>
</dbReference>
<reference evidence="13 14" key="1">
    <citation type="journal article" date="2010" name="Genome Biol. Evol.">
        <title>Functional convergence in reduced genomes of bacterial symbionts spanning 200 My of evolution.</title>
        <authorList>
            <person name="McCutcheon J.P."/>
            <person name="Moran N.A."/>
        </authorList>
    </citation>
    <scope>NUCLEOTIDE SEQUENCE [LARGE SCALE GENOMIC DNA]</scope>
    <source>
        <strain evidence="13 14">CARI</strain>
    </source>
</reference>
<dbReference type="SUPFAM" id="SSF52374">
    <property type="entry name" value="Nucleotidylyl transferase"/>
    <property type="match status" value="1"/>
</dbReference>
<dbReference type="GO" id="GO:0005829">
    <property type="term" value="C:cytosol"/>
    <property type="evidence" value="ECO:0007669"/>
    <property type="project" value="TreeGrafter"/>
</dbReference>
<evidence type="ECO:0000259" key="12">
    <source>
        <dbReference type="Pfam" id="PF03950"/>
    </source>
</evidence>
<evidence type="ECO:0000256" key="8">
    <source>
        <dbReference type="ARBA" id="ARBA00035479"/>
    </source>
</evidence>
<evidence type="ECO:0000313" key="13">
    <source>
        <dbReference type="EMBL" id="ADM89762.1"/>
    </source>
</evidence>
<evidence type="ECO:0000313" key="14">
    <source>
        <dbReference type="Proteomes" id="UP000001303"/>
    </source>
</evidence>
<dbReference type="AlphaFoldDB" id="E0TIY5"/>
<accession>E0TIY5</accession>
<evidence type="ECO:0000256" key="3">
    <source>
        <dbReference type="ARBA" id="ARBA00022598"/>
    </source>
</evidence>
<dbReference type="InterPro" id="IPR020059">
    <property type="entry name" value="Glu/Gln-tRNA-synth_Ib_codon-bd"/>
</dbReference>
<dbReference type="Pfam" id="PF03950">
    <property type="entry name" value="tRNA-synt_1c_C"/>
    <property type="match status" value="1"/>
</dbReference>
<keyword evidence="4 10" id="KW-0547">Nucleotide-binding</keyword>
<evidence type="ECO:0000256" key="5">
    <source>
        <dbReference type="ARBA" id="ARBA00022840"/>
    </source>
</evidence>
<comment type="catalytic activity">
    <reaction evidence="9">
        <text>tRNA(Gln) + L-glutamine + ATP = L-glutaminyl-tRNA(Gln) + AMP + diphosphate</text>
        <dbReference type="Rhea" id="RHEA:20121"/>
        <dbReference type="Rhea" id="RHEA-COMP:9662"/>
        <dbReference type="Rhea" id="RHEA-COMP:9681"/>
        <dbReference type="ChEBI" id="CHEBI:30616"/>
        <dbReference type="ChEBI" id="CHEBI:33019"/>
        <dbReference type="ChEBI" id="CHEBI:58359"/>
        <dbReference type="ChEBI" id="CHEBI:78442"/>
        <dbReference type="ChEBI" id="CHEBI:78521"/>
        <dbReference type="ChEBI" id="CHEBI:456215"/>
        <dbReference type="EC" id="6.1.1.18"/>
    </reaction>
</comment>
<dbReference type="InterPro" id="IPR000924">
    <property type="entry name" value="Glu/Gln-tRNA-synth"/>
</dbReference>
<keyword evidence="3 10" id="KW-0436">Ligase</keyword>
<evidence type="ECO:0000256" key="6">
    <source>
        <dbReference type="ARBA" id="ARBA00022917"/>
    </source>
</evidence>
<dbReference type="InterPro" id="IPR050132">
    <property type="entry name" value="Gln/Glu-tRNA_Ligase"/>
</dbReference>
<organism evidence="13 14">
    <name type="scientific">Zinderia insecticola (strain CARI)</name>
    <dbReference type="NCBI Taxonomy" id="871271"/>
    <lineage>
        <taxon>Bacteria</taxon>
        <taxon>Pseudomonadati</taxon>
        <taxon>Pseudomonadota</taxon>
        <taxon>Betaproteobacteria</taxon>
        <taxon>Burkholderiales</taxon>
        <taxon>Oxalobacteraceae</taxon>
        <taxon>Candidatus Zinderia</taxon>
    </lineage>
</organism>
<keyword evidence="6 10" id="KW-0648">Protein biosynthesis</keyword>
<dbReference type="EMBL" id="CP002161">
    <property type="protein sequence ID" value="ADM89762.1"/>
    <property type="molecule type" value="Genomic_DNA"/>
</dbReference>
<keyword evidence="7 10" id="KW-0030">Aminoacyl-tRNA synthetase</keyword>
<evidence type="ECO:0000256" key="4">
    <source>
        <dbReference type="ARBA" id="ARBA00022741"/>
    </source>
</evidence>
<dbReference type="Pfam" id="PF00749">
    <property type="entry name" value="tRNA-synt_1c"/>
    <property type="match status" value="1"/>
</dbReference>
<dbReference type="InterPro" id="IPR011035">
    <property type="entry name" value="Ribosomal_bL25/Gln-tRNA_synth"/>
</dbReference>
<dbReference type="EC" id="6.1.1.18" evidence="2"/>
<dbReference type="InterPro" id="IPR001412">
    <property type="entry name" value="aa-tRNA-synth_I_CS"/>
</dbReference>
<dbReference type="Gene3D" id="3.40.50.620">
    <property type="entry name" value="HUPs"/>
    <property type="match status" value="1"/>
</dbReference>
<gene>
    <name evidence="13" type="primary">glnS</name>
    <name evidence="13" type="ordered locus">ZICARI_155</name>
</gene>
<dbReference type="GO" id="GO:0006425">
    <property type="term" value="P:glutaminyl-tRNA aminoacylation"/>
    <property type="evidence" value="ECO:0007669"/>
    <property type="project" value="TreeGrafter"/>
</dbReference>
<keyword evidence="5 10" id="KW-0067">ATP-binding</keyword>
<dbReference type="PANTHER" id="PTHR43097">
    <property type="entry name" value="GLUTAMINE-TRNA LIGASE"/>
    <property type="match status" value="1"/>
</dbReference>
<dbReference type="HOGENOM" id="CLU_520689_0_0_4"/>
<dbReference type="PROSITE" id="PS00178">
    <property type="entry name" value="AA_TRNA_LIGASE_I"/>
    <property type="match status" value="1"/>
</dbReference>
<name>E0TIY5_ZINIC</name>
<evidence type="ECO:0000259" key="11">
    <source>
        <dbReference type="Pfam" id="PF00749"/>
    </source>
</evidence>
<evidence type="ECO:0000256" key="2">
    <source>
        <dbReference type="ARBA" id="ARBA00012836"/>
    </source>
</evidence>
<reference key="2">
    <citation type="submission" date="2010-08" db="EMBL/GenBank/DDBJ databases">
        <title>Functional convergence in reduced genomes of bacterial symbionts spanning 200 million years of evolution.</title>
        <authorList>
            <person name="McCutcheon J.P."/>
            <person name="Moran N.A."/>
        </authorList>
    </citation>
    <scope>NUCLEOTIDE SEQUENCE</scope>
    <source>
        <strain>CARI</strain>
    </source>
</reference>
<evidence type="ECO:0000256" key="9">
    <source>
        <dbReference type="ARBA" id="ARBA00048270"/>
    </source>
</evidence>
<dbReference type="GO" id="GO:0004819">
    <property type="term" value="F:glutamine-tRNA ligase activity"/>
    <property type="evidence" value="ECO:0007669"/>
    <property type="project" value="UniProtKB-EC"/>
</dbReference>
<dbReference type="PRINTS" id="PR00987">
    <property type="entry name" value="TRNASYNTHGLU"/>
</dbReference>
<dbReference type="KEGG" id="zin:ZICARI_155"/>
<feature type="domain" description="Glutamyl/glutaminyl-tRNA synthetase class Ib anti-codon binding" evidence="12">
    <location>
        <begin position="337"/>
        <end position="413"/>
    </location>
</feature>
<dbReference type="InterPro" id="IPR020056">
    <property type="entry name" value="Rbsml_bL25/Gln-tRNA_synth_N"/>
</dbReference>
<evidence type="ECO:0000256" key="10">
    <source>
        <dbReference type="RuleBase" id="RU363037"/>
    </source>
</evidence>
<dbReference type="PANTHER" id="PTHR43097:SF4">
    <property type="entry name" value="GLUTAMINE--TRNA LIGASE"/>
    <property type="match status" value="1"/>
</dbReference>
<dbReference type="Gene3D" id="2.40.240.10">
    <property type="entry name" value="Ribosomal Protein L25, Chain P"/>
    <property type="match status" value="1"/>
</dbReference>
<dbReference type="InterPro" id="IPR014729">
    <property type="entry name" value="Rossmann-like_a/b/a_fold"/>
</dbReference>
<keyword evidence="14" id="KW-1185">Reference proteome</keyword>
<feature type="domain" description="Glutamyl/glutaminyl-tRNA synthetase class Ib catalytic" evidence="11">
    <location>
        <begin position="35"/>
        <end position="334"/>
    </location>
</feature>
<comment type="similarity">
    <text evidence="1 10">Belongs to the class-I aminoacyl-tRNA synthetase family.</text>
</comment>
<dbReference type="InterPro" id="IPR020058">
    <property type="entry name" value="Glu/Gln-tRNA-synth_Ib_cat-dom"/>
</dbReference>
<evidence type="ECO:0000256" key="1">
    <source>
        <dbReference type="ARBA" id="ARBA00005594"/>
    </source>
</evidence>
<evidence type="ECO:0000256" key="7">
    <source>
        <dbReference type="ARBA" id="ARBA00023146"/>
    </source>
</evidence>
<dbReference type="SUPFAM" id="SSF50715">
    <property type="entry name" value="Ribosomal protein L25-like"/>
    <property type="match status" value="1"/>
</dbReference>
<protein>
    <recommendedName>
        <fullName evidence="2">glutamine--tRNA ligase</fullName>
        <ecNumber evidence="2">6.1.1.18</ecNumber>
    </recommendedName>
    <alternativeName>
        <fullName evidence="8">50S ribosomal protein L25</fullName>
    </alternativeName>
</protein>
<dbReference type="STRING" id="871271.ZICARI_155"/>
<proteinExistence type="inferred from homology"/>
<sequence length="523" mass="64410">MKLKKSFLDKIILKDIKNKKYNYRKDENYKILPNIITRFSPEPNGDLHIGHIKTFLINLNISKKYNGIFYLRFDDTNPNKEKKKYVISIIKSLKWLGYTFKNKFIKFASNYYDKFFYCAQILIIYNYVFIKKEKNNKKNINNKKKCLYLLEKMREGKYKEKLFSVRLNLKKKNNLIIKKNPIIYRIINKKHFNINNIWNIYPTYIFAHPLEDSIEYITHSFCTLEFINYNFYYNWILKKLKKIGIFKFNLSKQYEFSKLNITYILNSKRKIKYLINKKYLNNWKDERIFTISSLKKRGYNKNILKKIFLCNNFTKNYSNFNLSFFENITRKKIDKISNRIMCISNPIIIIINNFPNNKFIECKARLYSKNNFYYNKIYRYFPFTKKIIIEKNNLIKNKYLKLKYLFFIKCINKKKFKYYLFKEKNKKNIKINWISKNNIIFSKILLYKPILKFPFPNMIKNIKNIININTKIIKFFFIECNLFYLNKIYQFENYGYFFLKKININYFNLYFNLTIFLKNKYKK</sequence>